<accession>A0A2N3WN35</accession>
<evidence type="ECO:0000313" key="6">
    <source>
        <dbReference type="EMBL" id="PKV95281.1"/>
    </source>
</evidence>
<keyword evidence="7" id="KW-1185">Reference proteome</keyword>
<evidence type="ECO:0000313" key="5">
    <source>
        <dbReference type="EMBL" id="MBB2503828.1"/>
    </source>
</evidence>
<evidence type="ECO:0000256" key="1">
    <source>
        <dbReference type="ARBA" id="ARBA00009464"/>
    </source>
</evidence>
<dbReference type="OrthoDB" id="9801783at2"/>
<evidence type="ECO:0000256" key="4">
    <source>
        <dbReference type="ARBA" id="ARBA00023027"/>
    </source>
</evidence>
<dbReference type="PANTHER" id="PTHR30004">
    <property type="entry name" value="4-HYDROXYTHREONINE-4-PHOSPHATE DEHYDROGENASE"/>
    <property type="match status" value="1"/>
</dbReference>
<comment type="caution">
    <text evidence="6">The sequence shown here is derived from an EMBL/GenBank/DDBJ whole genome shotgun (WGS) entry which is preliminary data.</text>
</comment>
<proteinExistence type="inferred from homology"/>
<dbReference type="PANTHER" id="PTHR30004:SF6">
    <property type="entry name" value="D-THREONATE 4-PHOSPHATE DEHYDROGENASE"/>
    <property type="match status" value="1"/>
</dbReference>
<evidence type="ECO:0000313" key="7">
    <source>
        <dbReference type="Proteomes" id="UP000233750"/>
    </source>
</evidence>
<dbReference type="AlphaFoldDB" id="A0A2N3WN35"/>
<accession>A0A8E1W412</accession>
<organism evidence="6 7">
    <name type="scientific">Amycolatopsis echigonensis</name>
    <dbReference type="NCBI Taxonomy" id="2576905"/>
    <lineage>
        <taxon>Bacteria</taxon>
        <taxon>Bacillati</taxon>
        <taxon>Actinomycetota</taxon>
        <taxon>Actinomycetes</taxon>
        <taxon>Pseudonocardiales</taxon>
        <taxon>Pseudonocardiaceae</taxon>
        <taxon>Amycolatopsis</taxon>
    </lineage>
</organism>
<dbReference type="GO" id="GO:0016491">
    <property type="term" value="F:oxidoreductase activity"/>
    <property type="evidence" value="ECO:0007669"/>
    <property type="project" value="UniProtKB-KW"/>
</dbReference>
<dbReference type="EMBL" id="JACJHR010000061">
    <property type="protein sequence ID" value="MBB2503828.1"/>
    <property type="molecule type" value="Genomic_DNA"/>
</dbReference>
<dbReference type="RefSeq" id="WP_101438437.1">
    <property type="nucleotide sequence ID" value="NZ_JACJHR010000061.1"/>
</dbReference>
<dbReference type="InterPro" id="IPR005255">
    <property type="entry name" value="PdxA_fam"/>
</dbReference>
<gene>
    <name evidence="6" type="ORF">ATK30_6195</name>
    <name evidence="5" type="ORF">H5411_32400</name>
</gene>
<dbReference type="GO" id="GO:0046872">
    <property type="term" value="F:metal ion binding"/>
    <property type="evidence" value="ECO:0007669"/>
    <property type="project" value="UniProtKB-KW"/>
</dbReference>
<evidence type="ECO:0000256" key="3">
    <source>
        <dbReference type="ARBA" id="ARBA00023002"/>
    </source>
</evidence>
<evidence type="ECO:0000313" key="8">
    <source>
        <dbReference type="Proteomes" id="UP000550260"/>
    </source>
</evidence>
<dbReference type="Proteomes" id="UP000233750">
    <property type="component" value="Unassembled WGS sequence"/>
</dbReference>
<keyword evidence="4" id="KW-0520">NAD</keyword>
<dbReference type="Proteomes" id="UP000550260">
    <property type="component" value="Unassembled WGS sequence"/>
</dbReference>
<dbReference type="GO" id="GO:0051287">
    <property type="term" value="F:NAD binding"/>
    <property type="evidence" value="ECO:0007669"/>
    <property type="project" value="InterPro"/>
</dbReference>
<keyword evidence="2" id="KW-0479">Metal-binding</keyword>
<name>A0A2N3WN35_9PSEU</name>
<dbReference type="Pfam" id="PF04166">
    <property type="entry name" value="PdxA"/>
    <property type="match status" value="1"/>
</dbReference>
<reference evidence="6 7" key="1">
    <citation type="submission" date="2017-12" db="EMBL/GenBank/DDBJ databases">
        <title>Sequencing the genomes of 1000 Actinobacteria strains.</title>
        <authorList>
            <person name="Klenk H.-P."/>
        </authorList>
    </citation>
    <scope>NUCLEOTIDE SEQUENCE [LARGE SCALE GENOMIC DNA]</scope>
    <source>
        <strain evidence="6 7">DSM 45165</strain>
    </source>
</reference>
<reference evidence="5 8" key="2">
    <citation type="submission" date="2020-08" db="EMBL/GenBank/DDBJ databases">
        <title>Amycolatopsis echigonensis JCM 21831.</title>
        <authorList>
            <person name="Tedsree N."/>
            <person name="Kuncharoen N."/>
            <person name="Likhitwitayawuid K."/>
            <person name="Tanasupawat S."/>
        </authorList>
    </citation>
    <scope>NUCLEOTIDE SEQUENCE [LARGE SCALE GENOMIC DNA]</scope>
    <source>
        <strain evidence="5 8">JCM 21831</strain>
    </source>
</reference>
<protein>
    <submittedName>
        <fullName evidence="5 6">4-hydroxythreonine-4-phosphate dehydrogenase</fullName>
    </submittedName>
</protein>
<dbReference type="SUPFAM" id="SSF53659">
    <property type="entry name" value="Isocitrate/Isopropylmalate dehydrogenase-like"/>
    <property type="match status" value="1"/>
</dbReference>
<comment type="similarity">
    <text evidence="1">Belongs to the PdxA family. PdxA2 subfamily.</text>
</comment>
<sequence>MSRLLLSTGDPNGIGPEIAAKAVARLGTAAPVIVGDRCAVEGPAEACGLRVREAEPGAIAEAGVCDVIDIGVLSAGELRVGQVRAEAGAATIAYARAAVRLASGGGFRGIVAGPHSETAVRDAGISFAGYPPLIAELTGVPEERVFLMLVGGGLRVAHVTLHVSMAESLRRLSVELVTDAGLALHRALESMGISAPRLGMFGINCHASEGGLFGEDDRRITTPAAGRLRAAGVDISDPVGADVLLGAPDRDGYLAMYHDQGHIPVKLLAGRGAVAITIGAGVPFSSVGHGPAFDIAGQGTADPSALLSALSLFENTPQEAATR</sequence>
<dbReference type="Gene3D" id="3.40.718.10">
    <property type="entry name" value="Isopropylmalate Dehydrogenase"/>
    <property type="match status" value="1"/>
</dbReference>
<keyword evidence="3" id="KW-0560">Oxidoreductase</keyword>
<dbReference type="EMBL" id="PJMY01000003">
    <property type="protein sequence ID" value="PKV95281.1"/>
    <property type="molecule type" value="Genomic_DNA"/>
</dbReference>
<evidence type="ECO:0000256" key="2">
    <source>
        <dbReference type="ARBA" id="ARBA00022723"/>
    </source>
</evidence>